<sequence>MPGIDHEMPIELIRNRPETALELLHSVTGMRMPPFAVARVEAADCTQPGPIERRADSVVVVRDETGTALLAVIVEVQLGRDAAKRFSWPVYVATLRSQHKCDTALLVICPDQSMARWCEKAIRLGPNGVIIPLAIHPGRMPLITDPEQARACPELAVLSAVAHSDEAESEQVLEAMLAGLATLDEDRVRIYLNHVFGSLPEVTVKRLEEMVTTIQDFDYLGEKYFSHWVDKGREKGRAEGREEGRAEGEIDSILTVLDARGLEISDESRERIRRCEDLSQLSTWVRRAATVASTDDLFT</sequence>
<accession>A0ABR8L3L1</accession>
<reference evidence="1 2" key="1">
    <citation type="submission" date="2020-09" db="EMBL/GenBank/DDBJ databases">
        <title>Actinomycete isolated from the Camponotus japonicus Mayr.</title>
        <authorList>
            <person name="Gong X."/>
        </authorList>
    </citation>
    <scope>NUCLEOTIDE SEQUENCE [LARGE SCALE GENOMIC DNA]</scope>
    <source>
        <strain evidence="1 2">2C-HV3</strain>
    </source>
</reference>
<evidence type="ECO:0000313" key="1">
    <source>
        <dbReference type="EMBL" id="MBD3144821.1"/>
    </source>
</evidence>
<organism evidence="1 2">
    <name type="scientific">Microbispora bryophytorum subsp. camponoti</name>
    <dbReference type="NCBI Taxonomy" id="1677852"/>
    <lineage>
        <taxon>Bacteria</taxon>
        <taxon>Bacillati</taxon>
        <taxon>Actinomycetota</taxon>
        <taxon>Actinomycetes</taxon>
        <taxon>Streptosporangiales</taxon>
        <taxon>Streptosporangiaceae</taxon>
        <taxon>Microbispora</taxon>
    </lineage>
</organism>
<dbReference type="EMBL" id="JACXRZ010000011">
    <property type="protein sequence ID" value="MBD3144821.1"/>
    <property type="molecule type" value="Genomic_DNA"/>
</dbReference>
<keyword evidence="2" id="KW-1185">Reference proteome</keyword>
<proteinExistence type="predicted"/>
<evidence type="ECO:0008006" key="3">
    <source>
        <dbReference type="Google" id="ProtNLM"/>
    </source>
</evidence>
<dbReference type="Proteomes" id="UP000653231">
    <property type="component" value="Unassembled WGS sequence"/>
</dbReference>
<dbReference type="RefSeq" id="WP_191052334.1">
    <property type="nucleotide sequence ID" value="NZ_JACXRZ010000011.1"/>
</dbReference>
<comment type="caution">
    <text evidence="1">The sequence shown here is derived from an EMBL/GenBank/DDBJ whole genome shotgun (WGS) entry which is preliminary data.</text>
</comment>
<dbReference type="PANTHER" id="PTHR34613">
    <property type="entry name" value="SLL0800 PROTEIN"/>
    <property type="match status" value="1"/>
</dbReference>
<gene>
    <name evidence="1" type="ORF">IEQ31_16710</name>
</gene>
<name>A0ABR8L3L1_9ACTN</name>
<dbReference type="PANTHER" id="PTHR34613:SF1">
    <property type="entry name" value="SLL6017 PROTEIN"/>
    <property type="match status" value="1"/>
</dbReference>
<protein>
    <recommendedName>
        <fullName evidence="3">Rpn family recombination-promoting nuclease/putative transposase</fullName>
    </recommendedName>
</protein>
<evidence type="ECO:0000313" key="2">
    <source>
        <dbReference type="Proteomes" id="UP000653231"/>
    </source>
</evidence>